<dbReference type="EMBL" id="FYEZ01000001">
    <property type="protein sequence ID" value="SNC61558.1"/>
    <property type="molecule type" value="Genomic_DNA"/>
</dbReference>
<accession>A0A212T697</accession>
<keyword evidence="1" id="KW-0472">Membrane</keyword>
<dbReference type="AlphaFoldDB" id="A0A212T697"/>
<reference evidence="2 3" key="1">
    <citation type="submission" date="2017-06" db="EMBL/GenBank/DDBJ databases">
        <authorList>
            <person name="Kim H.J."/>
            <person name="Triplett B.A."/>
        </authorList>
    </citation>
    <scope>NUCLEOTIDE SEQUENCE [LARGE SCALE GENOMIC DNA]</scope>
    <source>
        <strain evidence="2 3">DSM 22179</strain>
    </source>
</reference>
<name>A0A212T697_9MICO</name>
<gene>
    <name evidence="2" type="ORF">SAMN05445756_0506</name>
</gene>
<keyword evidence="1" id="KW-0812">Transmembrane</keyword>
<feature type="transmembrane region" description="Helical" evidence="1">
    <location>
        <begin position="73"/>
        <end position="95"/>
    </location>
</feature>
<sequence>MSPAWRRDPFVLMVGYGVTAGAVATLAGVLVAGLVSGREQAIAALGIGLVAVIVLTSGLVMVRIILEGPRALVLPMGLLVFFAQVGLFAAVVLMLPWPRGAAQTLVGGIVVVVWQAGVVLGYARGRHALTPVAPERPSADGEG</sequence>
<proteinExistence type="predicted"/>
<keyword evidence="3" id="KW-1185">Reference proteome</keyword>
<organism evidence="2 3">
    <name type="scientific">Kytococcus aerolatus</name>
    <dbReference type="NCBI Taxonomy" id="592308"/>
    <lineage>
        <taxon>Bacteria</taxon>
        <taxon>Bacillati</taxon>
        <taxon>Actinomycetota</taxon>
        <taxon>Actinomycetes</taxon>
        <taxon>Micrococcales</taxon>
        <taxon>Kytococcaceae</taxon>
        <taxon>Kytococcus</taxon>
    </lineage>
</organism>
<feature type="transmembrane region" description="Helical" evidence="1">
    <location>
        <begin position="12"/>
        <end position="35"/>
    </location>
</feature>
<evidence type="ECO:0008006" key="4">
    <source>
        <dbReference type="Google" id="ProtNLM"/>
    </source>
</evidence>
<dbReference type="Proteomes" id="UP000198122">
    <property type="component" value="Unassembled WGS sequence"/>
</dbReference>
<feature type="transmembrane region" description="Helical" evidence="1">
    <location>
        <begin position="101"/>
        <end position="123"/>
    </location>
</feature>
<evidence type="ECO:0000313" key="3">
    <source>
        <dbReference type="Proteomes" id="UP000198122"/>
    </source>
</evidence>
<keyword evidence="1" id="KW-1133">Transmembrane helix</keyword>
<evidence type="ECO:0000256" key="1">
    <source>
        <dbReference type="SAM" id="Phobius"/>
    </source>
</evidence>
<protein>
    <recommendedName>
        <fullName evidence="4">ATP synthase protein I</fullName>
    </recommendedName>
</protein>
<dbReference type="RefSeq" id="WP_143469456.1">
    <property type="nucleotide sequence ID" value="NZ_FYEZ01000001.1"/>
</dbReference>
<evidence type="ECO:0000313" key="2">
    <source>
        <dbReference type="EMBL" id="SNC61558.1"/>
    </source>
</evidence>
<feature type="transmembrane region" description="Helical" evidence="1">
    <location>
        <begin position="41"/>
        <end position="66"/>
    </location>
</feature>